<dbReference type="EMBL" id="KV918913">
    <property type="protein sequence ID" value="OSX75206.1"/>
    <property type="molecule type" value="Genomic_DNA"/>
</dbReference>
<feature type="region of interest" description="Disordered" evidence="1">
    <location>
        <begin position="291"/>
        <end position="494"/>
    </location>
</feature>
<feature type="region of interest" description="Disordered" evidence="1">
    <location>
        <begin position="63"/>
        <end position="182"/>
    </location>
</feature>
<dbReference type="Proteomes" id="UP000218209">
    <property type="component" value="Unassembled WGS sequence"/>
</dbReference>
<proteinExistence type="predicted"/>
<dbReference type="PRINTS" id="PR01217">
    <property type="entry name" value="PRICHEXTENSN"/>
</dbReference>
<feature type="compositionally biased region" description="Low complexity" evidence="1">
    <location>
        <begin position="349"/>
        <end position="365"/>
    </location>
</feature>
<keyword evidence="3" id="KW-1185">Reference proteome</keyword>
<feature type="region of interest" description="Disordered" evidence="1">
    <location>
        <begin position="199"/>
        <end position="218"/>
    </location>
</feature>
<evidence type="ECO:0000313" key="3">
    <source>
        <dbReference type="Proteomes" id="UP000218209"/>
    </source>
</evidence>
<feature type="compositionally biased region" description="Basic residues" evidence="1">
    <location>
        <begin position="65"/>
        <end position="74"/>
    </location>
</feature>
<organism evidence="2 3">
    <name type="scientific">Porphyra umbilicalis</name>
    <name type="common">Purple laver</name>
    <name type="synonym">Red alga</name>
    <dbReference type="NCBI Taxonomy" id="2786"/>
    <lineage>
        <taxon>Eukaryota</taxon>
        <taxon>Rhodophyta</taxon>
        <taxon>Bangiophyceae</taxon>
        <taxon>Bangiales</taxon>
        <taxon>Bangiaceae</taxon>
        <taxon>Porphyra</taxon>
    </lineage>
</organism>
<feature type="compositionally biased region" description="Polar residues" evidence="1">
    <location>
        <begin position="304"/>
        <end position="316"/>
    </location>
</feature>
<dbReference type="AlphaFoldDB" id="A0A1X6P352"/>
<feature type="compositionally biased region" description="Pro residues" evidence="1">
    <location>
        <begin position="366"/>
        <end position="443"/>
    </location>
</feature>
<feature type="compositionally biased region" description="Basic and acidic residues" evidence="1">
    <location>
        <begin position="144"/>
        <end position="155"/>
    </location>
</feature>
<reference evidence="2 3" key="1">
    <citation type="submission" date="2017-03" db="EMBL/GenBank/DDBJ databases">
        <title>WGS assembly of Porphyra umbilicalis.</title>
        <authorList>
            <person name="Brawley S.H."/>
            <person name="Blouin N.A."/>
            <person name="Ficko-Blean E."/>
            <person name="Wheeler G.L."/>
            <person name="Lohr M."/>
            <person name="Goodson H.V."/>
            <person name="Jenkins J.W."/>
            <person name="Blaby-Haas C.E."/>
            <person name="Helliwell K.E."/>
            <person name="Chan C."/>
            <person name="Marriage T."/>
            <person name="Bhattacharya D."/>
            <person name="Klein A.S."/>
            <person name="Badis Y."/>
            <person name="Brodie J."/>
            <person name="Cao Y."/>
            <person name="Collen J."/>
            <person name="Dittami S.M."/>
            <person name="Gachon C.M."/>
            <person name="Green B.R."/>
            <person name="Karpowicz S."/>
            <person name="Kim J.W."/>
            <person name="Kudahl U."/>
            <person name="Lin S."/>
            <person name="Michel G."/>
            <person name="Mittag M."/>
            <person name="Olson B.J."/>
            <person name="Pangilinan J."/>
            <person name="Peng Y."/>
            <person name="Qiu H."/>
            <person name="Shu S."/>
            <person name="Singer J.T."/>
            <person name="Smith A.G."/>
            <person name="Sprecher B.N."/>
            <person name="Wagner V."/>
            <person name="Wang W."/>
            <person name="Wang Z.-Y."/>
            <person name="Yan J."/>
            <person name="Yarish C."/>
            <person name="Zoeuner-Riek S."/>
            <person name="Zhuang Y."/>
            <person name="Zou Y."/>
            <person name="Lindquist E.A."/>
            <person name="Grimwood J."/>
            <person name="Barry K."/>
            <person name="Rokhsar D.S."/>
            <person name="Schmutz J."/>
            <person name="Stiller J.W."/>
            <person name="Grossman A.R."/>
            <person name="Prochnik S.E."/>
        </authorList>
    </citation>
    <scope>NUCLEOTIDE SEQUENCE [LARGE SCALE GENOMIC DNA]</scope>
    <source>
        <strain evidence="2">4086291</strain>
    </source>
</reference>
<gene>
    <name evidence="2" type="ORF">BU14_0247s0004</name>
</gene>
<evidence type="ECO:0000313" key="2">
    <source>
        <dbReference type="EMBL" id="OSX75206.1"/>
    </source>
</evidence>
<sequence>LVPPVTNASLGVAACRNELAGSAPTVAAAASAGPNAPSSAWPTGSTRLSHAPASAITASAGYNRQRGKQLRLRGTRTGSTHAATTPRDATGRVAPLAATPSTGAGKSARGGCVRWPSAAPAPLPPKLKAVSTRRRRRPLPSGRPEAERAAQEPRADAPPCTHHFPDRTPPHPVSLPPLPPPCPRARSSLFSSFAGIAGSASSDGATLPAQPPPSRGRPVPCCATAGVPTQACGAASPPPSPASLGDFPPPGCFLTTGNAPVPPVQAGAAGAAPSLPVPSLSVWQGVTARAPRALRTRRPRTPTWSERSASCATESRASADETKCCKKSPIGATPARPTKGASSGCSGTPAPATTAAPMAPAAAPAVPLPLPPPPSQSPPPPSLAPPPPPASPPAAAPPPPPAAAPPPPPASPPAAAPSAAPPLPPSPSPPPPAAAPPPPPASPPAAVSSAAPPSPPPLARHLRLPHHLLPPHQRRPPPQLPFATWPHSRHDGTR</sequence>
<accession>A0A1X6P352</accession>
<evidence type="ECO:0000256" key="1">
    <source>
        <dbReference type="SAM" id="MobiDB-lite"/>
    </source>
</evidence>
<name>A0A1X6P352_PORUM</name>
<feature type="non-terminal residue" evidence="2">
    <location>
        <position position="1"/>
    </location>
</feature>
<feature type="compositionally biased region" description="Pro residues" evidence="1">
    <location>
        <begin position="170"/>
        <end position="182"/>
    </location>
</feature>
<protein>
    <submittedName>
        <fullName evidence="2">Uncharacterized protein</fullName>
    </submittedName>
</protein>